<evidence type="ECO:0000259" key="11">
    <source>
        <dbReference type="Pfam" id="PF07730"/>
    </source>
</evidence>
<organism evidence="12 13">
    <name type="scientific">Calidifontibacter indicus</name>
    <dbReference type="NCBI Taxonomy" id="419650"/>
    <lineage>
        <taxon>Bacteria</taxon>
        <taxon>Bacillati</taxon>
        <taxon>Actinomycetota</taxon>
        <taxon>Actinomycetes</taxon>
        <taxon>Micrococcales</taxon>
        <taxon>Dermacoccaceae</taxon>
        <taxon>Calidifontibacter</taxon>
    </lineage>
</organism>
<name>A0A3D9UZ01_9MICO</name>
<dbReference type="GO" id="GO:0016020">
    <property type="term" value="C:membrane"/>
    <property type="evidence" value="ECO:0007669"/>
    <property type="project" value="InterPro"/>
</dbReference>
<dbReference type="GO" id="GO:0005524">
    <property type="term" value="F:ATP binding"/>
    <property type="evidence" value="ECO:0007669"/>
    <property type="project" value="UniProtKB-KW"/>
</dbReference>
<reference evidence="12 13" key="1">
    <citation type="submission" date="2018-08" db="EMBL/GenBank/DDBJ databases">
        <title>Sequencing the genomes of 1000 actinobacteria strains.</title>
        <authorList>
            <person name="Klenk H.-P."/>
        </authorList>
    </citation>
    <scope>NUCLEOTIDE SEQUENCE [LARGE SCALE GENOMIC DNA]</scope>
    <source>
        <strain evidence="12 13">DSM 22967</strain>
    </source>
</reference>
<gene>
    <name evidence="12" type="ORF">DFJ65_1034</name>
</gene>
<keyword evidence="4" id="KW-0808">Transferase</keyword>
<evidence type="ECO:0000313" key="12">
    <source>
        <dbReference type="EMBL" id="REF30041.1"/>
    </source>
</evidence>
<keyword evidence="8" id="KW-0902">Two-component regulatory system</keyword>
<evidence type="ECO:0000259" key="10">
    <source>
        <dbReference type="Pfam" id="PF02518"/>
    </source>
</evidence>
<feature type="transmembrane region" description="Helical" evidence="9">
    <location>
        <begin position="321"/>
        <end position="340"/>
    </location>
</feature>
<keyword evidence="6 12" id="KW-0418">Kinase</keyword>
<proteinExistence type="predicted"/>
<feature type="transmembrane region" description="Helical" evidence="9">
    <location>
        <begin position="98"/>
        <end position="117"/>
    </location>
</feature>
<evidence type="ECO:0000256" key="7">
    <source>
        <dbReference type="ARBA" id="ARBA00022840"/>
    </source>
</evidence>
<comment type="caution">
    <text evidence="12">The sequence shown here is derived from an EMBL/GenBank/DDBJ whole genome shotgun (WGS) entry which is preliminary data.</text>
</comment>
<evidence type="ECO:0000256" key="6">
    <source>
        <dbReference type="ARBA" id="ARBA00022777"/>
    </source>
</evidence>
<dbReference type="SUPFAM" id="SSF55874">
    <property type="entry name" value="ATPase domain of HSP90 chaperone/DNA topoisomerase II/histidine kinase"/>
    <property type="match status" value="1"/>
</dbReference>
<dbReference type="EMBL" id="QTUA01000001">
    <property type="protein sequence ID" value="REF30041.1"/>
    <property type="molecule type" value="Genomic_DNA"/>
</dbReference>
<evidence type="ECO:0000256" key="5">
    <source>
        <dbReference type="ARBA" id="ARBA00022741"/>
    </source>
</evidence>
<feature type="domain" description="Signal transduction histidine kinase subgroup 3 dimerisation and phosphoacceptor" evidence="11">
    <location>
        <begin position="396"/>
        <end position="455"/>
    </location>
</feature>
<keyword evidence="13" id="KW-1185">Reference proteome</keyword>
<dbReference type="OrthoDB" id="3253720at2"/>
<dbReference type="InterPro" id="IPR050482">
    <property type="entry name" value="Sensor_HK_TwoCompSys"/>
</dbReference>
<keyword evidence="9" id="KW-0472">Membrane</keyword>
<dbReference type="Gene3D" id="3.30.565.10">
    <property type="entry name" value="Histidine kinase-like ATPase, C-terminal domain"/>
    <property type="match status" value="1"/>
</dbReference>
<dbReference type="PANTHER" id="PTHR24421:SF10">
    <property type="entry name" value="NITRATE_NITRITE SENSOR PROTEIN NARQ"/>
    <property type="match status" value="1"/>
</dbReference>
<feature type="transmembrane region" description="Helical" evidence="9">
    <location>
        <begin position="346"/>
        <end position="365"/>
    </location>
</feature>
<evidence type="ECO:0000256" key="3">
    <source>
        <dbReference type="ARBA" id="ARBA00022553"/>
    </source>
</evidence>
<dbReference type="CDD" id="cd16917">
    <property type="entry name" value="HATPase_UhpB-NarQ-NarX-like"/>
    <property type="match status" value="1"/>
</dbReference>
<dbReference type="EC" id="2.7.13.3" evidence="2"/>
<evidence type="ECO:0000256" key="9">
    <source>
        <dbReference type="SAM" id="Phobius"/>
    </source>
</evidence>
<dbReference type="Proteomes" id="UP000256253">
    <property type="component" value="Unassembled WGS sequence"/>
</dbReference>
<keyword evidence="5" id="KW-0547">Nucleotide-binding</keyword>
<feature type="transmembrane region" description="Helical" evidence="9">
    <location>
        <begin position="20"/>
        <end position="41"/>
    </location>
</feature>
<feature type="domain" description="Histidine kinase/HSP90-like ATPase" evidence="10">
    <location>
        <begin position="493"/>
        <end position="601"/>
    </location>
</feature>
<feature type="transmembrane region" description="Helical" evidence="9">
    <location>
        <begin position="47"/>
        <end position="65"/>
    </location>
</feature>
<evidence type="ECO:0000256" key="8">
    <source>
        <dbReference type="ARBA" id="ARBA00023012"/>
    </source>
</evidence>
<dbReference type="PANTHER" id="PTHR24421">
    <property type="entry name" value="NITRATE/NITRITE SENSOR PROTEIN NARX-RELATED"/>
    <property type="match status" value="1"/>
</dbReference>
<keyword evidence="7" id="KW-0067">ATP-binding</keyword>
<evidence type="ECO:0000313" key="13">
    <source>
        <dbReference type="Proteomes" id="UP000256253"/>
    </source>
</evidence>
<dbReference type="GO" id="GO:0046983">
    <property type="term" value="F:protein dimerization activity"/>
    <property type="evidence" value="ECO:0007669"/>
    <property type="project" value="InterPro"/>
</dbReference>
<evidence type="ECO:0000256" key="1">
    <source>
        <dbReference type="ARBA" id="ARBA00000085"/>
    </source>
</evidence>
<keyword evidence="9" id="KW-1133">Transmembrane helix</keyword>
<keyword evidence="9" id="KW-0812">Transmembrane</keyword>
<keyword evidence="3" id="KW-0597">Phosphoprotein</keyword>
<evidence type="ECO:0000256" key="4">
    <source>
        <dbReference type="ARBA" id="ARBA00022679"/>
    </source>
</evidence>
<feature type="transmembrane region" description="Helical" evidence="9">
    <location>
        <begin position="297"/>
        <end position="314"/>
    </location>
</feature>
<sequence length="604" mass="61387">MTTVPPILNVVPRATVTRRAVAVGLVCAAVAGPFVALGLGWTSYVDGWVGILLAVAAAHVAGAWLPRSVAVACVLTTVVALVVAGQVHGVAFHWVDDTAFYAVVIGGAAVAGAAVTTRARQVHRLQRLQAELAEQHEMEARLATLDEQNRVHLEVHTRLSERIAGIAVRAEGARRVADRTALPVIEAEARAVLDELRHVLGSMRASVPEAPPEPSPPPGPARPTVLDVALTVAIGTALAAETAVIARTEGAAISNAAAAVVAAAPLVLRRSRPIASGMASMVVAGATSPWLTPLSSTVAGVALVGVIAYTVGAWSDGRRWLPGWAAVAAGSAGIGLLAPGQLEPEALVGVIALTLVALVLGLLTAQWRTRAQRLAEAVAELTRGRDAALRLVTAREREAMAGRLHDTVAHSMTVVCLHAGAATRADVEVGDALRTVSTTAEASLAELRDGIEGFETAKHPLEAGRIAALGRRMGVDVSTSGCSADGAAATLGYRVVREAVVNVARHAPGARAAVDLRRDGDVLTVQVSDDGRTLAATGAGTGPSAALAAGAAAALAAGAERLGTGTGLLGLARAVETAGGSMSWGTRAGGGYVVTARIPESPTR</sequence>
<dbReference type="Gene3D" id="1.20.5.1930">
    <property type="match status" value="2"/>
</dbReference>
<comment type="catalytic activity">
    <reaction evidence="1">
        <text>ATP + protein L-histidine = ADP + protein N-phospho-L-histidine.</text>
        <dbReference type="EC" id="2.7.13.3"/>
    </reaction>
</comment>
<protein>
    <recommendedName>
        <fullName evidence="2">histidine kinase</fullName>
        <ecNumber evidence="2">2.7.13.3</ecNumber>
    </recommendedName>
</protein>
<dbReference type="InterPro" id="IPR003594">
    <property type="entry name" value="HATPase_dom"/>
</dbReference>
<dbReference type="InterPro" id="IPR011712">
    <property type="entry name" value="Sig_transdc_His_kin_sub3_dim/P"/>
</dbReference>
<dbReference type="Pfam" id="PF02518">
    <property type="entry name" value="HATPase_c"/>
    <property type="match status" value="1"/>
</dbReference>
<accession>A0A3D9UZ01</accession>
<evidence type="ECO:0000256" key="2">
    <source>
        <dbReference type="ARBA" id="ARBA00012438"/>
    </source>
</evidence>
<dbReference type="InterPro" id="IPR036890">
    <property type="entry name" value="HATPase_C_sf"/>
</dbReference>
<dbReference type="GO" id="GO:0000155">
    <property type="term" value="F:phosphorelay sensor kinase activity"/>
    <property type="evidence" value="ECO:0007669"/>
    <property type="project" value="InterPro"/>
</dbReference>
<dbReference type="AlphaFoldDB" id="A0A3D9UZ01"/>
<feature type="transmembrane region" description="Helical" evidence="9">
    <location>
        <begin position="72"/>
        <end position="92"/>
    </location>
</feature>
<dbReference type="Pfam" id="PF07730">
    <property type="entry name" value="HisKA_3"/>
    <property type="match status" value="1"/>
</dbReference>